<evidence type="ECO:0000256" key="1">
    <source>
        <dbReference type="SAM" id="Phobius"/>
    </source>
</evidence>
<proteinExistence type="predicted"/>
<name>A0A0F8XYK0_9ZZZZ</name>
<dbReference type="AlphaFoldDB" id="A0A0F8XYK0"/>
<accession>A0A0F8XYK0</accession>
<keyword evidence="1" id="KW-1133">Transmembrane helix</keyword>
<dbReference type="EMBL" id="LAZR01056484">
    <property type="protein sequence ID" value="KKK74088.1"/>
    <property type="molecule type" value="Genomic_DNA"/>
</dbReference>
<keyword evidence="1" id="KW-0472">Membrane</keyword>
<comment type="caution">
    <text evidence="2">The sequence shown here is derived from an EMBL/GenBank/DDBJ whole genome shotgun (WGS) entry which is preliminary data.</text>
</comment>
<keyword evidence="1" id="KW-0812">Transmembrane</keyword>
<gene>
    <name evidence="2" type="ORF">LCGC14_2887250</name>
</gene>
<feature type="non-terminal residue" evidence="2">
    <location>
        <position position="1"/>
    </location>
</feature>
<protein>
    <submittedName>
        <fullName evidence="2">Uncharacterized protein</fullName>
    </submittedName>
</protein>
<evidence type="ECO:0000313" key="2">
    <source>
        <dbReference type="EMBL" id="KKK74088.1"/>
    </source>
</evidence>
<organism evidence="2">
    <name type="scientific">marine sediment metagenome</name>
    <dbReference type="NCBI Taxonomy" id="412755"/>
    <lineage>
        <taxon>unclassified sequences</taxon>
        <taxon>metagenomes</taxon>
        <taxon>ecological metagenomes</taxon>
    </lineage>
</organism>
<sequence length="184" mass="20635">DAERGRRAGKKELVRFGRRRIILIRAQAPIFGGLLDCFNLGYLVGLNQTAKPSNAPNVGAFYCPRVGERNRTMNELNRDTQIINQLRQLIGDWRTMANSKFLQTYNREKANGLKRAANDLEELLKKDEYPAATCSNCGTILRYGFCFNSNCEIDETLRKAGLGPDEIGAAAVALLQELPQGRRE</sequence>
<feature type="transmembrane region" description="Helical" evidence="1">
    <location>
        <begin position="21"/>
        <end position="44"/>
    </location>
</feature>
<reference evidence="2" key="1">
    <citation type="journal article" date="2015" name="Nature">
        <title>Complex archaea that bridge the gap between prokaryotes and eukaryotes.</title>
        <authorList>
            <person name="Spang A."/>
            <person name="Saw J.H."/>
            <person name="Jorgensen S.L."/>
            <person name="Zaremba-Niedzwiedzka K."/>
            <person name="Martijn J."/>
            <person name="Lind A.E."/>
            <person name="van Eijk R."/>
            <person name="Schleper C."/>
            <person name="Guy L."/>
            <person name="Ettema T.J."/>
        </authorList>
    </citation>
    <scope>NUCLEOTIDE SEQUENCE</scope>
</reference>